<comment type="caution">
    <text evidence="3">The sequence shown here is derived from an EMBL/GenBank/DDBJ whole genome shotgun (WGS) entry which is preliminary data.</text>
</comment>
<evidence type="ECO:0008006" key="5">
    <source>
        <dbReference type="Google" id="ProtNLM"/>
    </source>
</evidence>
<dbReference type="InterPro" id="IPR011990">
    <property type="entry name" value="TPR-like_helical_dom_sf"/>
</dbReference>
<dbReference type="NCBIfam" id="TIGR00756">
    <property type="entry name" value="PPR"/>
    <property type="match status" value="2"/>
</dbReference>
<dbReference type="Pfam" id="PF13812">
    <property type="entry name" value="PPR_3"/>
    <property type="match status" value="2"/>
</dbReference>
<feature type="repeat" description="PPR" evidence="2">
    <location>
        <begin position="169"/>
        <end position="203"/>
    </location>
</feature>
<feature type="repeat" description="PPR" evidence="2">
    <location>
        <begin position="99"/>
        <end position="133"/>
    </location>
</feature>
<dbReference type="AlphaFoldDB" id="A0A812TQD1"/>
<evidence type="ECO:0000313" key="4">
    <source>
        <dbReference type="Proteomes" id="UP000604046"/>
    </source>
</evidence>
<dbReference type="InterPro" id="IPR002885">
    <property type="entry name" value="PPR_rpt"/>
</dbReference>
<organism evidence="3 4">
    <name type="scientific">Symbiodinium natans</name>
    <dbReference type="NCBI Taxonomy" id="878477"/>
    <lineage>
        <taxon>Eukaryota</taxon>
        <taxon>Sar</taxon>
        <taxon>Alveolata</taxon>
        <taxon>Dinophyceae</taxon>
        <taxon>Suessiales</taxon>
        <taxon>Symbiodiniaceae</taxon>
        <taxon>Symbiodinium</taxon>
    </lineage>
</organism>
<keyword evidence="4" id="KW-1185">Reference proteome</keyword>
<accession>A0A812TQD1</accession>
<keyword evidence="1" id="KW-0677">Repeat</keyword>
<dbReference type="PANTHER" id="PTHR47942">
    <property type="entry name" value="TETRATRICOPEPTIDE REPEAT (TPR)-LIKE SUPERFAMILY PROTEIN-RELATED"/>
    <property type="match status" value="1"/>
</dbReference>
<protein>
    <recommendedName>
        <fullName evidence="5">Pentatricopeptide repeat-containing protein</fullName>
    </recommendedName>
</protein>
<dbReference type="EMBL" id="CAJNDS010002610">
    <property type="protein sequence ID" value="CAE7544074.1"/>
    <property type="molecule type" value="Genomic_DNA"/>
</dbReference>
<dbReference type="Gene3D" id="1.25.40.10">
    <property type="entry name" value="Tetratricopeptide repeat domain"/>
    <property type="match status" value="2"/>
</dbReference>
<reference evidence="3" key="1">
    <citation type="submission" date="2021-02" db="EMBL/GenBank/DDBJ databases">
        <authorList>
            <person name="Dougan E. K."/>
            <person name="Rhodes N."/>
            <person name="Thang M."/>
            <person name="Chan C."/>
        </authorList>
    </citation>
    <scope>NUCLEOTIDE SEQUENCE</scope>
</reference>
<evidence type="ECO:0000313" key="3">
    <source>
        <dbReference type="EMBL" id="CAE7544074.1"/>
    </source>
</evidence>
<dbReference type="PROSITE" id="PS51375">
    <property type="entry name" value="PPR"/>
    <property type="match status" value="3"/>
</dbReference>
<name>A0A812TQD1_9DINO</name>
<dbReference type="PANTHER" id="PTHR47942:SF63">
    <property type="entry name" value="PENTATRICOPEPTIDE REPEAT-CONTAINING PROTEIN"/>
    <property type="match status" value="1"/>
</dbReference>
<dbReference type="Proteomes" id="UP000604046">
    <property type="component" value="Unassembled WGS sequence"/>
</dbReference>
<sequence>MLSALRDRGAQPTAVAYTAVITACKEGFYQVAQKLSETAQRTGRLWSRAVALFTELPAQSLRPDAVAIGSILAACGAAKRSELSLGIFQQMVAETFEPDLTLYNILIDACKISNDAEQAFQLLEELLVRQLQPSDLTYNHLIACSAASTGMPSGPELLSAMRRRTLEVGVVTYNNLLSCCKSGRQEEKAWQLFQQMRAESVEPNALTWAALLGRGGALHGGALLAAFDGESNVVVCSAALELCQRLGDSERALEIFARMREEHVRPDAVTYAAVIECCSARHQGLEVQQLLFELQRCVL</sequence>
<feature type="repeat" description="PPR" evidence="2">
    <location>
        <begin position="232"/>
        <end position="266"/>
    </location>
</feature>
<dbReference type="PROSITE" id="PS51257">
    <property type="entry name" value="PROKAR_LIPOPROTEIN"/>
    <property type="match status" value="1"/>
</dbReference>
<evidence type="ECO:0000256" key="2">
    <source>
        <dbReference type="PROSITE-ProRule" id="PRU00708"/>
    </source>
</evidence>
<evidence type="ECO:0000256" key="1">
    <source>
        <dbReference type="ARBA" id="ARBA00022737"/>
    </source>
</evidence>
<dbReference type="Pfam" id="PF13041">
    <property type="entry name" value="PPR_2"/>
    <property type="match status" value="1"/>
</dbReference>
<proteinExistence type="predicted"/>
<gene>
    <name evidence="3" type="ORF">SNAT2548_LOCUS30516</name>
</gene>
<dbReference type="OrthoDB" id="5588846at2759"/>
<dbReference type="InterPro" id="IPR051222">
    <property type="entry name" value="PPR/CCM1_RNA-binding"/>
</dbReference>